<protein>
    <submittedName>
        <fullName evidence="2">Uncharacterized protein</fullName>
    </submittedName>
</protein>
<sequence length="111" mass="12342">MPTTKESIQIELATYKPTEEERQVLRSALFRVITPMALGAVSLGLSASLIGKSRQWKRTYLTTFLGVNIGILFGGLLGTNRGMNKLREGLPEDSKILSIIHELDELKKNNN</sequence>
<keyword evidence="3" id="KW-1185">Reference proteome</keyword>
<dbReference type="Proteomes" id="UP000716291">
    <property type="component" value="Unassembled WGS sequence"/>
</dbReference>
<comment type="caution">
    <text evidence="2">The sequence shown here is derived from an EMBL/GenBank/DDBJ whole genome shotgun (WGS) entry which is preliminary data.</text>
</comment>
<evidence type="ECO:0000313" key="3">
    <source>
        <dbReference type="Proteomes" id="UP000716291"/>
    </source>
</evidence>
<organism evidence="2 3">
    <name type="scientific">Rhizopus oryzae</name>
    <name type="common">Mucormycosis agent</name>
    <name type="synonym">Rhizopus arrhizus var. delemar</name>
    <dbReference type="NCBI Taxonomy" id="64495"/>
    <lineage>
        <taxon>Eukaryota</taxon>
        <taxon>Fungi</taxon>
        <taxon>Fungi incertae sedis</taxon>
        <taxon>Mucoromycota</taxon>
        <taxon>Mucoromycotina</taxon>
        <taxon>Mucoromycetes</taxon>
        <taxon>Mucorales</taxon>
        <taxon>Mucorineae</taxon>
        <taxon>Rhizopodaceae</taxon>
        <taxon>Rhizopus</taxon>
    </lineage>
</organism>
<keyword evidence="1" id="KW-0472">Membrane</keyword>
<accession>A0A9P7BPB1</accession>
<dbReference type="OrthoDB" id="2261101at2759"/>
<reference evidence="2" key="1">
    <citation type="journal article" date="2020" name="Microb. Genom.">
        <title>Genetic diversity of clinical and environmental Mucorales isolates obtained from an investigation of mucormycosis cases among solid organ transplant recipients.</title>
        <authorList>
            <person name="Nguyen M.H."/>
            <person name="Kaul D."/>
            <person name="Muto C."/>
            <person name="Cheng S.J."/>
            <person name="Richter R.A."/>
            <person name="Bruno V.M."/>
            <person name="Liu G."/>
            <person name="Beyhan S."/>
            <person name="Sundermann A.J."/>
            <person name="Mounaud S."/>
            <person name="Pasculle A.W."/>
            <person name="Nierman W.C."/>
            <person name="Driscoll E."/>
            <person name="Cumbie R."/>
            <person name="Clancy C.J."/>
            <person name="Dupont C.L."/>
        </authorList>
    </citation>
    <scope>NUCLEOTIDE SEQUENCE</scope>
    <source>
        <strain evidence="2">GL11</strain>
    </source>
</reference>
<evidence type="ECO:0000313" key="2">
    <source>
        <dbReference type="EMBL" id="KAG1304962.1"/>
    </source>
</evidence>
<feature type="transmembrane region" description="Helical" evidence="1">
    <location>
        <begin position="28"/>
        <end position="47"/>
    </location>
</feature>
<name>A0A9P7BPB1_RHIOR</name>
<dbReference type="AlphaFoldDB" id="A0A9P7BPB1"/>
<gene>
    <name evidence="2" type="ORF">G6F64_008762</name>
</gene>
<keyword evidence="1" id="KW-1133">Transmembrane helix</keyword>
<keyword evidence="1" id="KW-0812">Transmembrane</keyword>
<dbReference type="EMBL" id="JAANQT010001488">
    <property type="protein sequence ID" value="KAG1304962.1"/>
    <property type="molecule type" value="Genomic_DNA"/>
</dbReference>
<feature type="transmembrane region" description="Helical" evidence="1">
    <location>
        <begin position="59"/>
        <end position="78"/>
    </location>
</feature>
<proteinExistence type="predicted"/>
<evidence type="ECO:0000256" key="1">
    <source>
        <dbReference type="SAM" id="Phobius"/>
    </source>
</evidence>